<dbReference type="AlphaFoldDB" id="A0A9P5T5G2"/>
<name>A0A9P5T5G2_9AGAM</name>
<evidence type="ECO:0000313" key="3">
    <source>
        <dbReference type="EMBL" id="KAF8475384.1"/>
    </source>
</evidence>
<protein>
    <submittedName>
        <fullName evidence="3">Uncharacterized protein</fullName>
    </submittedName>
</protein>
<feature type="compositionally biased region" description="Acidic residues" evidence="2">
    <location>
        <begin position="457"/>
        <end position="470"/>
    </location>
</feature>
<organism evidence="3 4">
    <name type="scientific">Russula ochroleuca</name>
    <dbReference type="NCBI Taxonomy" id="152965"/>
    <lineage>
        <taxon>Eukaryota</taxon>
        <taxon>Fungi</taxon>
        <taxon>Dikarya</taxon>
        <taxon>Basidiomycota</taxon>
        <taxon>Agaricomycotina</taxon>
        <taxon>Agaricomycetes</taxon>
        <taxon>Russulales</taxon>
        <taxon>Russulaceae</taxon>
        <taxon>Russula</taxon>
    </lineage>
</organism>
<dbReference type="OrthoDB" id="3260408at2759"/>
<gene>
    <name evidence="3" type="ORF">DFH94DRAFT_695375</name>
</gene>
<keyword evidence="4" id="KW-1185">Reference proteome</keyword>
<feature type="compositionally biased region" description="Basic and acidic residues" evidence="2">
    <location>
        <begin position="47"/>
        <end position="66"/>
    </location>
</feature>
<reference evidence="3" key="2">
    <citation type="journal article" date="2020" name="Nat. Commun.">
        <title>Large-scale genome sequencing of mycorrhizal fungi provides insights into the early evolution of symbiotic traits.</title>
        <authorList>
            <person name="Miyauchi S."/>
            <person name="Kiss E."/>
            <person name="Kuo A."/>
            <person name="Drula E."/>
            <person name="Kohler A."/>
            <person name="Sanchez-Garcia M."/>
            <person name="Morin E."/>
            <person name="Andreopoulos B."/>
            <person name="Barry K.W."/>
            <person name="Bonito G."/>
            <person name="Buee M."/>
            <person name="Carver A."/>
            <person name="Chen C."/>
            <person name="Cichocki N."/>
            <person name="Clum A."/>
            <person name="Culley D."/>
            <person name="Crous P.W."/>
            <person name="Fauchery L."/>
            <person name="Girlanda M."/>
            <person name="Hayes R.D."/>
            <person name="Keri Z."/>
            <person name="LaButti K."/>
            <person name="Lipzen A."/>
            <person name="Lombard V."/>
            <person name="Magnuson J."/>
            <person name="Maillard F."/>
            <person name="Murat C."/>
            <person name="Nolan M."/>
            <person name="Ohm R.A."/>
            <person name="Pangilinan J."/>
            <person name="Pereira M.F."/>
            <person name="Perotto S."/>
            <person name="Peter M."/>
            <person name="Pfister S."/>
            <person name="Riley R."/>
            <person name="Sitrit Y."/>
            <person name="Stielow J.B."/>
            <person name="Szollosi G."/>
            <person name="Zifcakova L."/>
            <person name="Stursova M."/>
            <person name="Spatafora J.W."/>
            <person name="Tedersoo L."/>
            <person name="Vaario L.M."/>
            <person name="Yamada A."/>
            <person name="Yan M."/>
            <person name="Wang P."/>
            <person name="Xu J."/>
            <person name="Bruns T."/>
            <person name="Baldrian P."/>
            <person name="Vilgalys R."/>
            <person name="Dunand C."/>
            <person name="Henrissat B."/>
            <person name="Grigoriev I.V."/>
            <person name="Hibbett D."/>
            <person name="Nagy L.G."/>
            <person name="Martin F.M."/>
        </authorList>
    </citation>
    <scope>NUCLEOTIDE SEQUENCE</scope>
    <source>
        <strain evidence="3">Prilba</strain>
    </source>
</reference>
<accession>A0A9P5T5G2</accession>
<feature type="region of interest" description="Disordered" evidence="2">
    <location>
        <begin position="1"/>
        <end position="88"/>
    </location>
</feature>
<feature type="compositionally biased region" description="Basic residues" evidence="2">
    <location>
        <begin position="69"/>
        <end position="88"/>
    </location>
</feature>
<dbReference type="Proteomes" id="UP000759537">
    <property type="component" value="Unassembled WGS sequence"/>
</dbReference>
<dbReference type="EMBL" id="WHVB01000016">
    <property type="protein sequence ID" value="KAF8475384.1"/>
    <property type="molecule type" value="Genomic_DNA"/>
</dbReference>
<feature type="coiled-coil region" evidence="1">
    <location>
        <begin position="495"/>
        <end position="523"/>
    </location>
</feature>
<evidence type="ECO:0000256" key="2">
    <source>
        <dbReference type="SAM" id="MobiDB-lite"/>
    </source>
</evidence>
<feature type="region of interest" description="Disordered" evidence="2">
    <location>
        <begin position="774"/>
        <end position="816"/>
    </location>
</feature>
<feature type="region of interest" description="Disordered" evidence="2">
    <location>
        <begin position="450"/>
        <end position="470"/>
    </location>
</feature>
<feature type="region of interest" description="Disordered" evidence="2">
    <location>
        <begin position="709"/>
        <end position="752"/>
    </location>
</feature>
<comment type="caution">
    <text evidence="3">The sequence shown here is derived from an EMBL/GenBank/DDBJ whole genome shotgun (WGS) entry which is preliminary data.</text>
</comment>
<proteinExistence type="predicted"/>
<reference evidence="3" key="1">
    <citation type="submission" date="2019-10" db="EMBL/GenBank/DDBJ databases">
        <authorList>
            <consortium name="DOE Joint Genome Institute"/>
            <person name="Kuo A."/>
            <person name="Miyauchi S."/>
            <person name="Kiss E."/>
            <person name="Drula E."/>
            <person name="Kohler A."/>
            <person name="Sanchez-Garcia M."/>
            <person name="Andreopoulos B."/>
            <person name="Barry K.W."/>
            <person name="Bonito G."/>
            <person name="Buee M."/>
            <person name="Carver A."/>
            <person name="Chen C."/>
            <person name="Cichocki N."/>
            <person name="Clum A."/>
            <person name="Culley D."/>
            <person name="Crous P.W."/>
            <person name="Fauchery L."/>
            <person name="Girlanda M."/>
            <person name="Hayes R."/>
            <person name="Keri Z."/>
            <person name="LaButti K."/>
            <person name="Lipzen A."/>
            <person name="Lombard V."/>
            <person name="Magnuson J."/>
            <person name="Maillard F."/>
            <person name="Morin E."/>
            <person name="Murat C."/>
            <person name="Nolan M."/>
            <person name="Ohm R."/>
            <person name="Pangilinan J."/>
            <person name="Pereira M."/>
            <person name="Perotto S."/>
            <person name="Peter M."/>
            <person name="Riley R."/>
            <person name="Sitrit Y."/>
            <person name="Stielow B."/>
            <person name="Szollosi G."/>
            <person name="Zifcakova L."/>
            <person name="Stursova M."/>
            <person name="Spatafora J.W."/>
            <person name="Tedersoo L."/>
            <person name="Vaario L.-M."/>
            <person name="Yamada A."/>
            <person name="Yan M."/>
            <person name="Wang P."/>
            <person name="Xu J."/>
            <person name="Bruns T."/>
            <person name="Baldrian P."/>
            <person name="Vilgalys R."/>
            <person name="Henrissat B."/>
            <person name="Grigoriev I.V."/>
            <person name="Hibbett D."/>
            <person name="Nagy L.G."/>
            <person name="Martin F.M."/>
        </authorList>
    </citation>
    <scope>NUCLEOTIDE SEQUENCE</scope>
    <source>
        <strain evidence="3">Prilba</strain>
    </source>
</reference>
<feature type="compositionally biased region" description="Acidic residues" evidence="2">
    <location>
        <begin position="712"/>
        <end position="724"/>
    </location>
</feature>
<keyword evidence="1" id="KW-0175">Coiled coil</keyword>
<sequence>MVAIRRTPAPPPHFNSQDSDSSSSPLRTKASNHDSRFPEQSSPLTDGKSREDPHDRLRDDDSRDMGVPRAKKSKGGRKNKNGRKRKHKNSNLADVLLRYLLLFFTIYSLSACPHDAELKSPICRGLSEYRRLILEPYIFPAVTKALSHPSILPYVDRAMPYANQAIRITRPVVLRSQLEWNHRIVPQWNKVIVPQYHKYFTPQLERASAVIQPYLSAVQEEYESLLGPHIRVVINTLTKCQRAARPYILITADRTYSGYQAARPYMRPVWQRIMHALKQLLVFLRAQRRQFVDPHVARIWERIKELSRGGDETVAAEPLLVPSVSLTASVEVPVVSPVVQGLSAGLDDARQTTSVDTAGPSSVTPLSTEFPFIPTSISQPLQSVGVSQEAAFSSASHSLVESIPVKAHASPVEETISLPTTAPLSAPDIPQSHDDDIDLEAFYADIEFTREEPVPEMPEEDDTESPSLDEEQLEEFRLQELAKTAEKRRDITSRHAKWEEKLHNAIKEKKKALRKALVALRKTAVQELKTNKDVHPAIEQLVESTEKFLKGAEAYLNKLKAEPQTIDEKVTLWTKVLAKIDTKFTEHLRRTEDVVNGWYTAHLEKEVQEVRQVAEEVRDVADKAQADVGYDYIWLADVTYHDWQRYHDLVRKSDNFTELANAIQNGSHPSPPIDPIPSAMRDLQLELQDVIAGFETRFRRIKRSGFKAFDSLPEDTTDEEESEQGSESHPSPEVSILPIPGDESNPVTPILGSEFPVVGRGKAEVEEALARAEAVVDGELSQEIGHSTDDETNGAGPSLVTPTAVAPSVSPLHAEL</sequence>
<evidence type="ECO:0000313" key="4">
    <source>
        <dbReference type="Proteomes" id="UP000759537"/>
    </source>
</evidence>
<evidence type="ECO:0000256" key="1">
    <source>
        <dbReference type="SAM" id="Coils"/>
    </source>
</evidence>